<reference evidence="2 3" key="3">
    <citation type="journal article" date="2013" name="Rice">
        <title>Improvement of the Oryza sativa Nipponbare reference genome using next generation sequence and optical map data.</title>
        <authorList>
            <person name="Kawahara Y."/>
            <person name="de la Bastide M."/>
            <person name="Hamilton J.P."/>
            <person name="Kanamori H."/>
            <person name="McCombie W.R."/>
            <person name="Ouyang S."/>
            <person name="Schwartz D.C."/>
            <person name="Tanaka T."/>
            <person name="Wu J."/>
            <person name="Zhou S."/>
            <person name="Childs K.L."/>
            <person name="Davidson R.M."/>
            <person name="Lin H."/>
            <person name="Quesada-Ocampo L."/>
            <person name="Vaillancourt B."/>
            <person name="Sakai H."/>
            <person name="Lee S.S."/>
            <person name="Kim J."/>
            <person name="Numa H."/>
            <person name="Itoh T."/>
            <person name="Buell C.R."/>
            <person name="Matsumoto T."/>
        </authorList>
    </citation>
    <scope>NUCLEOTIDE SEQUENCE [LARGE SCALE GENOMIC DNA]</scope>
    <source>
        <strain evidence="3">cv. Nipponbare</strain>
    </source>
</reference>
<dbReference type="Proteomes" id="UP000059680">
    <property type="component" value="Chromosome 2"/>
</dbReference>
<evidence type="ECO:0000256" key="1">
    <source>
        <dbReference type="SAM" id="MobiDB-lite"/>
    </source>
</evidence>
<dbReference type="EMBL" id="AP014958">
    <property type="protein sequence ID" value="BAS80642.1"/>
    <property type="molecule type" value="Genomic_DNA"/>
</dbReference>
<organism evidence="2 3">
    <name type="scientific">Oryza sativa subsp. japonica</name>
    <name type="common">Rice</name>
    <dbReference type="NCBI Taxonomy" id="39947"/>
    <lineage>
        <taxon>Eukaryota</taxon>
        <taxon>Viridiplantae</taxon>
        <taxon>Streptophyta</taxon>
        <taxon>Embryophyta</taxon>
        <taxon>Tracheophyta</taxon>
        <taxon>Spermatophyta</taxon>
        <taxon>Magnoliopsida</taxon>
        <taxon>Liliopsida</taxon>
        <taxon>Poales</taxon>
        <taxon>Poaceae</taxon>
        <taxon>BOP clade</taxon>
        <taxon>Oryzoideae</taxon>
        <taxon>Oryzeae</taxon>
        <taxon>Oryzinae</taxon>
        <taxon>Oryza</taxon>
        <taxon>Oryza sativa</taxon>
    </lineage>
</organism>
<dbReference type="Pfam" id="PF04720">
    <property type="entry name" value="PDDEXK_6"/>
    <property type="match status" value="1"/>
</dbReference>
<dbReference type="PANTHER" id="PTHR31579:SF42">
    <property type="entry name" value="DUF506 FAMILY PROTEIN (DUF506)"/>
    <property type="match status" value="1"/>
</dbReference>
<dbReference type="Gramene" id="Os02t0720400-00">
    <property type="protein sequence ID" value="Os02t0720400-00"/>
    <property type="gene ID" value="Os02g0720400"/>
</dbReference>
<keyword evidence="3" id="KW-1185">Reference proteome</keyword>
<gene>
    <name evidence="2" type="ordered locus">Os02g0720400</name>
    <name evidence="2" type="ORF">OSNPB_020720400</name>
</gene>
<evidence type="ECO:0000313" key="2">
    <source>
        <dbReference type="EMBL" id="BAS80642.1"/>
    </source>
</evidence>
<evidence type="ECO:0000313" key="3">
    <source>
        <dbReference type="Proteomes" id="UP000059680"/>
    </source>
</evidence>
<dbReference type="InterPro" id="IPR006502">
    <property type="entry name" value="PDDEXK-like"/>
</dbReference>
<dbReference type="PANTHER" id="PTHR31579">
    <property type="entry name" value="OS03G0796600 PROTEIN"/>
    <property type="match status" value="1"/>
</dbReference>
<dbReference type="NCBIfam" id="TIGR01615">
    <property type="entry name" value="A_thal_3542"/>
    <property type="match status" value="1"/>
</dbReference>
<dbReference type="InParanoid" id="A0A0P0VNW3"/>
<dbReference type="PaxDb" id="39947-A0A0P0VNW3"/>
<feature type="region of interest" description="Disordered" evidence="1">
    <location>
        <begin position="62"/>
        <end position="83"/>
    </location>
</feature>
<dbReference type="eggNOG" id="ENOG502QVJD">
    <property type="taxonomic scope" value="Eukaryota"/>
</dbReference>
<reference evidence="3" key="1">
    <citation type="journal article" date="2005" name="Nature">
        <title>The map-based sequence of the rice genome.</title>
        <authorList>
            <consortium name="International rice genome sequencing project (IRGSP)"/>
            <person name="Matsumoto T."/>
            <person name="Wu J."/>
            <person name="Kanamori H."/>
            <person name="Katayose Y."/>
            <person name="Fujisawa M."/>
            <person name="Namiki N."/>
            <person name="Mizuno H."/>
            <person name="Yamamoto K."/>
            <person name="Antonio B.A."/>
            <person name="Baba T."/>
            <person name="Sakata K."/>
            <person name="Nagamura Y."/>
            <person name="Aoki H."/>
            <person name="Arikawa K."/>
            <person name="Arita K."/>
            <person name="Bito T."/>
            <person name="Chiden Y."/>
            <person name="Fujitsuka N."/>
            <person name="Fukunaka R."/>
            <person name="Hamada M."/>
            <person name="Harada C."/>
            <person name="Hayashi A."/>
            <person name="Hijishita S."/>
            <person name="Honda M."/>
            <person name="Hosokawa S."/>
            <person name="Ichikawa Y."/>
            <person name="Idonuma A."/>
            <person name="Iijima M."/>
            <person name="Ikeda M."/>
            <person name="Ikeno M."/>
            <person name="Ito K."/>
            <person name="Ito S."/>
            <person name="Ito T."/>
            <person name="Ito Y."/>
            <person name="Ito Y."/>
            <person name="Iwabuchi A."/>
            <person name="Kamiya K."/>
            <person name="Karasawa W."/>
            <person name="Kurita K."/>
            <person name="Katagiri S."/>
            <person name="Kikuta A."/>
            <person name="Kobayashi H."/>
            <person name="Kobayashi N."/>
            <person name="Machita K."/>
            <person name="Maehara T."/>
            <person name="Masukawa M."/>
            <person name="Mizubayashi T."/>
            <person name="Mukai Y."/>
            <person name="Nagasaki H."/>
            <person name="Nagata Y."/>
            <person name="Naito S."/>
            <person name="Nakashima M."/>
            <person name="Nakama Y."/>
            <person name="Nakamichi Y."/>
            <person name="Nakamura M."/>
            <person name="Meguro A."/>
            <person name="Negishi M."/>
            <person name="Ohta I."/>
            <person name="Ohta T."/>
            <person name="Okamoto M."/>
            <person name="Ono N."/>
            <person name="Saji S."/>
            <person name="Sakaguchi M."/>
            <person name="Sakai K."/>
            <person name="Shibata M."/>
            <person name="Shimokawa T."/>
            <person name="Song J."/>
            <person name="Takazaki Y."/>
            <person name="Terasawa K."/>
            <person name="Tsugane M."/>
            <person name="Tsuji K."/>
            <person name="Ueda S."/>
            <person name="Waki K."/>
            <person name="Yamagata H."/>
            <person name="Yamamoto M."/>
            <person name="Yamamoto S."/>
            <person name="Yamane H."/>
            <person name="Yoshiki S."/>
            <person name="Yoshihara R."/>
            <person name="Yukawa K."/>
            <person name="Zhong H."/>
            <person name="Yano M."/>
            <person name="Yuan Q."/>
            <person name="Ouyang S."/>
            <person name="Liu J."/>
            <person name="Jones K.M."/>
            <person name="Gansberger K."/>
            <person name="Moffat K."/>
            <person name="Hill J."/>
            <person name="Bera J."/>
            <person name="Fadrosh D."/>
            <person name="Jin S."/>
            <person name="Johri S."/>
            <person name="Kim M."/>
            <person name="Overton L."/>
            <person name="Reardon M."/>
            <person name="Tsitrin T."/>
            <person name="Vuong H."/>
            <person name="Weaver B."/>
            <person name="Ciecko A."/>
            <person name="Tallon L."/>
            <person name="Jackson J."/>
            <person name="Pai G."/>
            <person name="Aken S.V."/>
            <person name="Utterback T."/>
            <person name="Reidmuller S."/>
            <person name="Feldblyum T."/>
            <person name="Hsiao J."/>
            <person name="Zismann V."/>
            <person name="Iobst S."/>
            <person name="de Vazeille A.R."/>
            <person name="Buell C.R."/>
            <person name="Ying K."/>
            <person name="Li Y."/>
            <person name="Lu T."/>
            <person name="Huang Y."/>
            <person name="Zhao Q."/>
            <person name="Feng Q."/>
            <person name="Zhang L."/>
            <person name="Zhu J."/>
            <person name="Weng Q."/>
            <person name="Mu J."/>
            <person name="Lu Y."/>
            <person name="Fan D."/>
            <person name="Liu Y."/>
            <person name="Guan J."/>
            <person name="Zhang Y."/>
            <person name="Yu S."/>
            <person name="Liu X."/>
            <person name="Zhang Y."/>
            <person name="Hong G."/>
            <person name="Han B."/>
            <person name="Choisne N."/>
            <person name="Demange N."/>
            <person name="Orjeda G."/>
            <person name="Samain S."/>
            <person name="Cattolico L."/>
            <person name="Pelletier E."/>
            <person name="Couloux A."/>
            <person name="Segurens B."/>
            <person name="Wincker P."/>
            <person name="D'Hont A."/>
            <person name="Scarpelli C."/>
            <person name="Weissenbach J."/>
            <person name="Salanoubat M."/>
            <person name="Quetier F."/>
            <person name="Yu Y."/>
            <person name="Kim H.R."/>
            <person name="Rambo T."/>
            <person name="Currie J."/>
            <person name="Collura K."/>
            <person name="Luo M."/>
            <person name="Yang T."/>
            <person name="Ammiraju J.S.S."/>
            <person name="Engler F."/>
            <person name="Soderlund C."/>
            <person name="Wing R.A."/>
            <person name="Palmer L.E."/>
            <person name="de la Bastide M."/>
            <person name="Spiegel L."/>
            <person name="Nascimento L."/>
            <person name="Zutavern T."/>
            <person name="O'Shaughnessy A."/>
            <person name="Dike S."/>
            <person name="Dedhia N."/>
            <person name="Preston R."/>
            <person name="Balija V."/>
            <person name="McCombie W.R."/>
            <person name="Chow T."/>
            <person name="Chen H."/>
            <person name="Chung M."/>
            <person name="Chen C."/>
            <person name="Shaw J."/>
            <person name="Wu H."/>
            <person name="Hsiao K."/>
            <person name="Chao Y."/>
            <person name="Chu M."/>
            <person name="Cheng C."/>
            <person name="Hour A."/>
            <person name="Lee P."/>
            <person name="Lin S."/>
            <person name="Lin Y."/>
            <person name="Liou J."/>
            <person name="Liu S."/>
            <person name="Hsing Y."/>
            <person name="Raghuvanshi S."/>
            <person name="Mohanty A."/>
            <person name="Bharti A.K."/>
            <person name="Gaur A."/>
            <person name="Gupta V."/>
            <person name="Kumar D."/>
            <person name="Ravi V."/>
            <person name="Vij S."/>
            <person name="Kapur A."/>
            <person name="Khurana P."/>
            <person name="Khurana P."/>
            <person name="Khurana J.P."/>
            <person name="Tyagi A.K."/>
            <person name="Gaikwad K."/>
            <person name="Singh A."/>
            <person name="Dalal V."/>
            <person name="Srivastava S."/>
            <person name="Dixit A."/>
            <person name="Pal A.K."/>
            <person name="Ghazi I.A."/>
            <person name="Yadav M."/>
            <person name="Pandit A."/>
            <person name="Bhargava A."/>
            <person name="Sureshbabu K."/>
            <person name="Batra K."/>
            <person name="Sharma T.R."/>
            <person name="Mohapatra T."/>
            <person name="Singh N.K."/>
            <person name="Messing J."/>
            <person name="Nelson A.B."/>
            <person name="Fuks G."/>
            <person name="Kavchok S."/>
            <person name="Keizer G."/>
            <person name="Linton E."/>
            <person name="Llaca V."/>
            <person name="Song R."/>
            <person name="Tanyolac B."/>
            <person name="Young S."/>
            <person name="Ho-Il K."/>
            <person name="Hahn J.H."/>
            <person name="Sangsakoo G."/>
            <person name="Vanavichit A."/>
            <person name="de Mattos Luiz.A.T."/>
            <person name="Zimmer P.D."/>
            <person name="Malone G."/>
            <person name="Dellagostin O."/>
            <person name="de Oliveira A.C."/>
            <person name="Bevan M."/>
            <person name="Bancroft I."/>
            <person name="Minx P."/>
            <person name="Cordum H."/>
            <person name="Wilson R."/>
            <person name="Cheng Z."/>
            <person name="Jin W."/>
            <person name="Jiang J."/>
            <person name="Leong S.A."/>
            <person name="Iwama H."/>
            <person name="Gojobori T."/>
            <person name="Itoh T."/>
            <person name="Niimura Y."/>
            <person name="Fujii Y."/>
            <person name="Habara T."/>
            <person name="Sakai H."/>
            <person name="Sato Y."/>
            <person name="Wilson G."/>
            <person name="Kumar K."/>
            <person name="McCouch S."/>
            <person name="Juretic N."/>
            <person name="Hoen D."/>
            <person name="Wright S."/>
            <person name="Bruskiewich R."/>
            <person name="Bureau T."/>
            <person name="Miyao A."/>
            <person name="Hirochika H."/>
            <person name="Nishikawa T."/>
            <person name="Kadowaki K."/>
            <person name="Sugiura M."/>
            <person name="Burr B."/>
            <person name="Sasaki T."/>
        </authorList>
    </citation>
    <scope>NUCLEOTIDE SEQUENCE [LARGE SCALE GENOMIC DNA]</scope>
    <source>
        <strain evidence="3">cv. Nipponbare</strain>
    </source>
</reference>
<proteinExistence type="predicted"/>
<accession>A0A0P0VNW3</accession>
<sequence>MGATRPSPMAYKKATAVLDEAARARLRGPFASGAASLRRDQDDDDDDLLVDLVHEFYDDGERGADATARGGVSSSPEPEPTEWKDALREALADATSDAAAARIRAEAERAVRDAVRNGGDVIRKRVVERLRARGFDAGVCRSSWERTGSVPAGSHEYVDVTAAASATGRRARYIVEVNVAGEFEIARPSAEYQDLLLSLPPVLVATPEAFRGVAAAMCAAAAESIRGAGMHLPPWRRARYVQAKWSAPYERVAAAAPPEGARTAPSGGRKRCGMEIGRREMAIGKERLSSGTQEAPNPGIACSTTNQHYLSKFPVDQNEEKCSACDQGTTK</sequence>
<protein>
    <submittedName>
        <fullName evidence="2">Os02g0720400 protein</fullName>
    </submittedName>
</protein>
<dbReference type="AlphaFoldDB" id="A0A0P0VNW3"/>
<reference evidence="2 3" key="2">
    <citation type="journal article" date="2013" name="Plant Cell Physiol.">
        <title>Rice Annotation Project Database (RAP-DB): an integrative and interactive database for rice genomics.</title>
        <authorList>
            <person name="Sakai H."/>
            <person name="Lee S.S."/>
            <person name="Tanaka T."/>
            <person name="Numa H."/>
            <person name="Kim J."/>
            <person name="Kawahara Y."/>
            <person name="Wakimoto H."/>
            <person name="Yang C.C."/>
            <person name="Iwamoto M."/>
            <person name="Abe T."/>
            <person name="Yamada Y."/>
            <person name="Muto A."/>
            <person name="Inokuchi H."/>
            <person name="Ikemura T."/>
            <person name="Matsumoto T."/>
            <person name="Sasaki T."/>
            <person name="Itoh T."/>
        </authorList>
    </citation>
    <scope>NUCLEOTIDE SEQUENCE [LARGE SCALE GENOMIC DNA]</scope>
    <source>
        <strain evidence="3">cv. Nipponbare</strain>
    </source>
</reference>
<name>A0A0P0VNW3_ORYSJ</name>
<dbReference type="OMA" id="RWERFGN"/>